<evidence type="ECO:0000313" key="1">
    <source>
        <dbReference type="EMBL" id="KAL1644428.1"/>
    </source>
</evidence>
<dbReference type="Proteomes" id="UP001521184">
    <property type="component" value="Unassembled WGS sequence"/>
</dbReference>
<name>A0ABR3TTS6_9PEZI</name>
<reference evidence="1 2" key="1">
    <citation type="journal article" date="2023" name="Plant Dis.">
        <title>First Report of Diplodia intermedia Causing Canker and Dieback Diseases on Apple Trees in Canada.</title>
        <authorList>
            <person name="Ellouze W."/>
            <person name="Ilyukhin E."/>
            <person name="Sulman M."/>
            <person name="Ali S."/>
        </authorList>
    </citation>
    <scope>NUCLEOTIDE SEQUENCE [LARGE SCALE GENOMIC DNA]</scope>
    <source>
        <strain evidence="1 2">M45-28</strain>
    </source>
</reference>
<comment type="caution">
    <text evidence="1">The sequence shown here is derived from an EMBL/GenBank/DDBJ whole genome shotgun (WGS) entry which is preliminary data.</text>
</comment>
<organism evidence="1 2">
    <name type="scientific">Diplodia intermedia</name>
    <dbReference type="NCBI Taxonomy" id="856260"/>
    <lineage>
        <taxon>Eukaryota</taxon>
        <taxon>Fungi</taxon>
        <taxon>Dikarya</taxon>
        <taxon>Ascomycota</taxon>
        <taxon>Pezizomycotina</taxon>
        <taxon>Dothideomycetes</taxon>
        <taxon>Dothideomycetes incertae sedis</taxon>
        <taxon>Botryosphaeriales</taxon>
        <taxon>Botryosphaeriaceae</taxon>
        <taxon>Diplodia</taxon>
    </lineage>
</organism>
<dbReference type="EMBL" id="JAKEKT020000023">
    <property type="protein sequence ID" value="KAL1644428.1"/>
    <property type="molecule type" value="Genomic_DNA"/>
</dbReference>
<keyword evidence="2" id="KW-1185">Reference proteome</keyword>
<gene>
    <name evidence="1" type="ORF">SLS58_004342</name>
</gene>
<protein>
    <submittedName>
        <fullName evidence="1">Uncharacterized protein</fullName>
    </submittedName>
</protein>
<sequence>MPKRTQEAALRKQSITHELPTRQWSFKSFEKDCGRQTGWRAATMKFQPDVNNHMMQSITESLIAK</sequence>
<proteinExistence type="predicted"/>
<evidence type="ECO:0000313" key="2">
    <source>
        <dbReference type="Proteomes" id="UP001521184"/>
    </source>
</evidence>
<accession>A0ABR3TTS6</accession>